<dbReference type="Proteomes" id="UP001177023">
    <property type="component" value="Unassembled WGS sequence"/>
</dbReference>
<evidence type="ECO:0000259" key="11">
    <source>
        <dbReference type="Pfam" id="PF02434"/>
    </source>
</evidence>
<dbReference type="EC" id="2.4.1.-" evidence="10"/>
<reference evidence="12" key="1">
    <citation type="submission" date="2023-06" db="EMBL/GenBank/DDBJ databases">
        <authorList>
            <person name="Delattre M."/>
        </authorList>
    </citation>
    <scope>NUCLEOTIDE SEQUENCE</scope>
    <source>
        <strain evidence="12">AF72</strain>
    </source>
</reference>
<evidence type="ECO:0000256" key="8">
    <source>
        <dbReference type="ARBA" id="ARBA00023034"/>
    </source>
</evidence>
<dbReference type="PANTHER" id="PTHR12369:SF13">
    <property type="entry name" value="HEXOSYLTRANSFERASE"/>
    <property type="match status" value="1"/>
</dbReference>
<dbReference type="GO" id="GO:0047238">
    <property type="term" value="F:glucuronosyl-N-acetylgalactosaminyl-proteoglycan 4-beta-N-acetylgalactosaminyltransferase activity"/>
    <property type="evidence" value="ECO:0007669"/>
    <property type="project" value="TreeGrafter"/>
</dbReference>
<protein>
    <recommendedName>
        <fullName evidence="10">Hexosyltransferase</fullName>
        <ecNumber evidence="10">2.4.1.-</ecNumber>
    </recommendedName>
</protein>
<evidence type="ECO:0000256" key="5">
    <source>
        <dbReference type="ARBA" id="ARBA00022692"/>
    </source>
</evidence>
<evidence type="ECO:0000256" key="7">
    <source>
        <dbReference type="ARBA" id="ARBA00022989"/>
    </source>
</evidence>
<feature type="transmembrane region" description="Helical" evidence="10">
    <location>
        <begin position="7"/>
        <end position="26"/>
    </location>
</feature>
<name>A0AA36GB13_9BILA</name>
<sequence length="745" mass="84587">MVVGARTCFPLAGGLILGICMSIILFPPEGLEPKCKTDTQANEPIDSSEFWKVRLEQPPPVTKSQDPQPKVVRARFAATELGTRERLAVLILAESTLSVSLNASLARHVERVHVFADASRVDSELSGFANLSPYRTEGQHSHAPILQAIQNLSLHEKYDWFLLVKDSTYVNPFHLYRFLNQVNWNEPVLIGSPTDSGSCQLDAAVLLSFPAMKRLIDNRIRCRPIDTTLSDDAAFSMCIQAATNLNCQESLKDVPFNVWRTPSTMAPHDAVATWKNDERFNESITVTHLLSQTDARALHDHFVRVEMDLMSTDISALTNEVGQLFEDTSDGPSWPVAVPKYSTPPNRYQVATWEFFTLKDIFLNEPNQNVRPLEGKNKEDVDEVVAAARSYVENSASGDQLEYLHMRNGYRLFDPVRGMDYVIDLVYKELDRSDDNLVSKRIHLSRPIASTQLVQQVPYVKEDTDIVIVVPIQSEEEVLPARRLLARHARLCVAPVEETRKTRLVIISGEGVDQRSYSYINNDIEELKRRCQRSSLEAVQLPSKTKEPFAAHALDVAVDHFGSASIFLVLSPYADVQKEFFDRTRINTIKKYQVFFPIPFVEYHPTISGMDIGDNEIHHSNDEARDAAFARLREATPPKRKKPLLVQKEHGRFDSLDFTVFSVYGEDYVQFRDKLEANRMDLVTLFLSQKDVHILRAIEPTLRLRYHARACPTELAEEDFARCVASRRENVAGKDQLARLLFHDH</sequence>
<keyword evidence="6 10" id="KW-0735">Signal-anchor</keyword>
<organism evidence="12 13">
    <name type="scientific">Mesorhabditis spiculigera</name>
    <dbReference type="NCBI Taxonomy" id="96644"/>
    <lineage>
        <taxon>Eukaryota</taxon>
        <taxon>Metazoa</taxon>
        <taxon>Ecdysozoa</taxon>
        <taxon>Nematoda</taxon>
        <taxon>Chromadorea</taxon>
        <taxon>Rhabditida</taxon>
        <taxon>Rhabditina</taxon>
        <taxon>Rhabditomorpha</taxon>
        <taxon>Rhabditoidea</taxon>
        <taxon>Rhabditidae</taxon>
        <taxon>Mesorhabditinae</taxon>
        <taxon>Mesorhabditis</taxon>
    </lineage>
</organism>
<evidence type="ECO:0000256" key="1">
    <source>
        <dbReference type="ARBA" id="ARBA00004447"/>
    </source>
</evidence>
<gene>
    <name evidence="12" type="ORF">MSPICULIGERA_LOCUS17241</name>
</gene>
<dbReference type="Gene3D" id="3.90.550.50">
    <property type="match status" value="1"/>
</dbReference>
<accession>A0AA36GB13</accession>
<dbReference type="PANTHER" id="PTHR12369">
    <property type="entry name" value="CHONDROITIN SYNTHASE"/>
    <property type="match status" value="1"/>
</dbReference>
<keyword evidence="9 10" id="KW-0472">Membrane</keyword>
<proteinExistence type="inferred from homology"/>
<keyword evidence="4 10" id="KW-0808">Transferase</keyword>
<evidence type="ECO:0000256" key="3">
    <source>
        <dbReference type="ARBA" id="ARBA00022676"/>
    </source>
</evidence>
<dbReference type="EMBL" id="CATQJA010002655">
    <property type="protein sequence ID" value="CAJ0579005.1"/>
    <property type="molecule type" value="Genomic_DNA"/>
</dbReference>
<evidence type="ECO:0000256" key="6">
    <source>
        <dbReference type="ARBA" id="ARBA00022968"/>
    </source>
</evidence>
<dbReference type="InterPro" id="IPR003378">
    <property type="entry name" value="Fringe-like_glycosylTrfase"/>
</dbReference>
<evidence type="ECO:0000313" key="13">
    <source>
        <dbReference type="Proteomes" id="UP001177023"/>
    </source>
</evidence>
<dbReference type="AlphaFoldDB" id="A0AA36GB13"/>
<keyword evidence="8 10" id="KW-0333">Golgi apparatus</keyword>
<dbReference type="Pfam" id="PF02434">
    <property type="entry name" value="Fringe"/>
    <property type="match status" value="1"/>
</dbReference>
<dbReference type="InterPro" id="IPR008428">
    <property type="entry name" value="Chond_GalNAc"/>
</dbReference>
<keyword evidence="5 10" id="KW-0812">Transmembrane</keyword>
<evidence type="ECO:0000256" key="4">
    <source>
        <dbReference type="ARBA" id="ARBA00022679"/>
    </source>
</evidence>
<feature type="domain" description="Fringe-like glycosyltransferase" evidence="11">
    <location>
        <begin position="140"/>
        <end position="194"/>
    </location>
</feature>
<dbReference type="GO" id="GO:0032580">
    <property type="term" value="C:Golgi cisterna membrane"/>
    <property type="evidence" value="ECO:0007669"/>
    <property type="project" value="UniProtKB-SubCell"/>
</dbReference>
<comment type="caution">
    <text evidence="12">The sequence shown here is derived from an EMBL/GenBank/DDBJ whole genome shotgun (WGS) entry which is preliminary data.</text>
</comment>
<keyword evidence="13" id="KW-1185">Reference proteome</keyword>
<evidence type="ECO:0000313" key="12">
    <source>
        <dbReference type="EMBL" id="CAJ0579005.1"/>
    </source>
</evidence>
<dbReference type="InterPro" id="IPR051227">
    <property type="entry name" value="CS_glycosyltransferase"/>
</dbReference>
<evidence type="ECO:0000256" key="2">
    <source>
        <dbReference type="ARBA" id="ARBA00009239"/>
    </source>
</evidence>
<keyword evidence="7 10" id="KW-1133">Transmembrane helix</keyword>
<evidence type="ECO:0000256" key="9">
    <source>
        <dbReference type="ARBA" id="ARBA00023136"/>
    </source>
</evidence>
<evidence type="ECO:0000256" key="10">
    <source>
        <dbReference type="RuleBase" id="RU364016"/>
    </source>
</evidence>
<dbReference type="Pfam" id="PF05679">
    <property type="entry name" value="CHGN"/>
    <property type="match status" value="1"/>
</dbReference>
<feature type="non-terminal residue" evidence="12">
    <location>
        <position position="745"/>
    </location>
</feature>
<comment type="similarity">
    <text evidence="2 10">Belongs to the chondroitin N-acetylgalactosaminyltransferase family.</text>
</comment>
<keyword evidence="3" id="KW-0328">Glycosyltransferase</keyword>
<comment type="subcellular location">
    <subcellularLocation>
        <location evidence="1 10">Golgi apparatus</location>
        <location evidence="1 10">Golgi stack membrane</location>
        <topology evidence="1 10">Single-pass type II membrane protein</topology>
    </subcellularLocation>
</comment>